<evidence type="ECO:0000256" key="2">
    <source>
        <dbReference type="ARBA" id="ARBA00022679"/>
    </source>
</evidence>
<dbReference type="AlphaFoldDB" id="A0A4R9JC19"/>
<reference evidence="4" key="1">
    <citation type="journal article" date="2019" name="PLoS Negl. Trop. Dis.">
        <title>Revisiting the worldwide diversity of Leptospira species in the environment.</title>
        <authorList>
            <person name="Vincent A.T."/>
            <person name="Schiettekatte O."/>
            <person name="Bourhy P."/>
            <person name="Veyrier F.J."/>
            <person name="Picardeau M."/>
        </authorList>
    </citation>
    <scope>NUCLEOTIDE SEQUENCE [LARGE SCALE GENOMIC DNA]</scope>
    <source>
        <strain evidence="4">201800265</strain>
    </source>
</reference>
<keyword evidence="5" id="KW-1185">Reference proteome</keyword>
<keyword evidence="2 4" id="KW-0808">Transferase</keyword>
<dbReference type="Pfam" id="PF00534">
    <property type="entry name" value="Glycos_transf_1"/>
    <property type="match status" value="1"/>
</dbReference>
<protein>
    <submittedName>
        <fullName evidence="4">Glycosyltransferase</fullName>
    </submittedName>
</protein>
<organism evidence="4 5">
    <name type="scientific">Leptospira koniambonensis</name>
    <dbReference type="NCBI Taxonomy" id="2484950"/>
    <lineage>
        <taxon>Bacteria</taxon>
        <taxon>Pseudomonadati</taxon>
        <taxon>Spirochaetota</taxon>
        <taxon>Spirochaetia</taxon>
        <taxon>Leptospirales</taxon>
        <taxon>Leptospiraceae</taxon>
        <taxon>Leptospira</taxon>
    </lineage>
</organism>
<dbReference type="SUPFAM" id="SSF53756">
    <property type="entry name" value="UDP-Glycosyltransferase/glycogen phosphorylase"/>
    <property type="match status" value="1"/>
</dbReference>
<dbReference type="PANTHER" id="PTHR12526">
    <property type="entry name" value="GLYCOSYLTRANSFERASE"/>
    <property type="match status" value="1"/>
</dbReference>
<accession>A0A4R9JC19</accession>
<evidence type="ECO:0000259" key="3">
    <source>
        <dbReference type="Pfam" id="PF00534"/>
    </source>
</evidence>
<dbReference type="OrthoDB" id="9806653at2"/>
<dbReference type="Proteomes" id="UP000297871">
    <property type="component" value="Unassembled WGS sequence"/>
</dbReference>
<proteinExistence type="predicted"/>
<evidence type="ECO:0000313" key="4">
    <source>
        <dbReference type="EMBL" id="TGL35554.1"/>
    </source>
</evidence>
<dbReference type="CDD" id="cd03801">
    <property type="entry name" value="GT4_PimA-like"/>
    <property type="match status" value="1"/>
</dbReference>
<comment type="caution">
    <text evidence="4">The sequence shown here is derived from an EMBL/GenBank/DDBJ whole genome shotgun (WGS) entry which is preliminary data.</text>
</comment>
<dbReference type="GO" id="GO:0016757">
    <property type="term" value="F:glycosyltransferase activity"/>
    <property type="evidence" value="ECO:0007669"/>
    <property type="project" value="UniProtKB-KW"/>
</dbReference>
<evidence type="ECO:0000313" key="5">
    <source>
        <dbReference type="Proteomes" id="UP000297871"/>
    </source>
</evidence>
<name>A0A4R9JC19_9LEPT</name>
<feature type="domain" description="Glycosyl transferase family 1" evidence="3">
    <location>
        <begin position="190"/>
        <end position="342"/>
    </location>
</feature>
<keyword evidence="1" id="KW-0328">Glycosyltransferase</keyword>
<gene>
    <name evidence="4" type="ORF">EHQ52_11780</name>
</gene>
<dbReference type="Gene3D" id="3.40.50.2000">
    <property type="entry name" value="Glycogen Phosphorylase B"/>
    <property type="match status" value="2"/>
</dbReference>
<dbReference type="InterPro" id="IPR001296">
    <property type="entry name" value="Glyco_trans_1"/>
</dbReference>
<dbReference type="EMBL" id="RQFY01000004">
    <property type="protein sequence ID" value="TGL35554.1"/>
    <property type="molecule type" value="Genomic_DNA"/>
</dbReference>
<dbReference type="PANTHER" id="PTHR12526:SF510">
    <property type="entry name" value="D-INOSITOL 3-PHOSPHATE GLYCOSYLTRANSFERASE"/>
    <property type="match status" value="1"/>
</dbReference>
<evidence type="ECO:0000256" key="1">
    <source>
        <dbReference type="ARBA" id="ARBA00022676"/>
    </source>
</evidence>
<sequence>MLDKPKIALLGPIPPFRGGISQYTFELQKVLENRSNLLTISFHRQYPGFLYPGKTDLDPFYKGQKLENVSYTIDALDPFSLVKVADSVLKSGCELAILSWWTLFWAPGFAFISSRLRRSGIKTVFLCHNLFDHDSGFLKKFITKILIRNADGYLVHSSEQKEILSSIFPDKIILQNPHPIYEQFPAPKGILKPRGKLELLFFGFIRPYKGLDLLLEALAKLNDPEIYLTVVGESWKDPEELISFSKKLGLNNVEFHLEYTDESSVSEFFYRADLVVLPYRSATGSGVATIAYHYEKPILATRVGGFLDTIIDGETGFLIEPGSSDIIAEKIRPLSRKSLGKMKSSIRNFKRNFTWESMVSKIIEFHSIFNKRS</sequence>